<dbReference type="Pfam" id="PF03466">
    <property type="entry name" value="LysR_substrate"/>
    <property type="match status" value="1"/>
</dbReference>
<comment type="caution">
    <text evidence="6">The sequence shown here is derived from an EMBL/GenBank/DDBJ whole genome shotgun (WGS) entry which is preliminary data.</text>
</comment>
<dbReference type="Gene3D" id="3.40.190.290">
    <property type="match status" value="1"/>
</dbReference>
<dbReference type="PANTHER" id="PTHR30419">
    <property type="entry name" value="HTH-TYPE TRANSCRIPTIONAL REGULATOR YBHD"/>
    <property type="match status" value="1"/>
</dbReference>
<dbReference type="Proteomes" id="UP001144050">
    <property type="component" value="Unassembled WGS sequence"/>
</dbReference>
<dbReference type="InterPro" id="IPR036390">
    <property type="entry name" value="WH_DNA-bd_sf"/>
</dbReference>
<evidence type="ECO:0000313" key="7">
    <source>
        <dbReference type="Proteomes" id="UP001144050"/>
    </source>
</evidence>
<dbReference type="Gene3D" id="1.10.10.10">
    <property type="entry name" value="Winged helix-like DNA-binding domain superfamily/Winged helix DNA-binding domain"/>
    <property type="match status" value="1"/>
</dbReference>
<keyword evidence="2" id="KW-0805">Transcription regulation</keyword>
<dbReference type="GO" id="GO:0003677">
    <property type="term" value="F:DNA binding"/>
    <property type="evidence" value="ECO:0007669"/>
    <property type="project" value="UniProtKB-KW"/>
</dbReference>
<dbReference type="InterPro" id="IPR036388">
    <property type="entry name" value="WH-like_DNA-bd_sf"/>
</dbReference>
<evidence type="ECO:0000256" key="3">
    <source>
        <dbReference type="ARBA" id="ARBA00023125"/>
    </source>
</evidence>
<dbReference type="PANTHER" id="PTHR30419:SF8">
    <property type="entry name" value="NITROGEN ASSIMILATION TRANSCRIPTIONAL ACTIVATOR-RELATED"/>
    <property type="match status" value="1"/>
</dbReference>
<evidence type="ECO:0000256" key="4">
    <source>
        <dbReference type="ARBA" id="ARBA00023163"/>
    </source>
</evidence>
<dbReference type="PROSITE" id="PS50931">
    <property type="entry name" value="HTH_LYSR"/>
    <property type="match status" value="1"/>
</dbReference>
<dbReference type="InterPro" id="IPR000847">
    <property type="entry name" value="LysR_HTH_N"/>
</dbReference>
<dbReference type="GO" id="GO:0003700">
    <property type="term" value="F:DNA-binding transcription factor activity"/>
    <property type="evidence" value="ECO:0007669"/>
    <property type="project" value="InterPro"/>
</dbReference>
<keyword evidence="3" id="KW-0238">DNA-binding</keyword>
<reference evidence="6" key="1">
    <citation type="submission" date="2021-09" db="EMBL/GenBank/DDBJ databases">
        <title>Genomic analysis of Ralstonia spp.</title>
        <authorList>
            <person name="Aburjaile F."/>
            <person name="Ariute J.C."/>
            <person name="Pais A.K.L."/>
            <person name="Albuquerque G.M.R."/>
            <person name="Silva A.M.F."/>
            <person name="Brenig B."/>
            <person name="Azevedo V."/>
            <person name="Matiuzzi M."/>
            <person name="Ramos R."/>
            <person name="Goes-Neto A."/>
            <person name="Soares S."/>
            <person name="Iseppon A.M.B."/>
            <person name="Souza E."/>
            <person name="Gama M."/>
        </authorList>
    </citation>
    <scope>NUCLEOTIDE SEQUENCE</scope>
    <source>
        <strain evidence="6">CCRMRs91</strain>
    </source>
</reference>
<proteinExistence type="inferred from homology"/>
<dbReference type="GO" id="GO:0005829">
    <property type="term" value="C:cytosol"/>
    <property type="evidence" value="ECO:0007669"/>
    <property type="project" value="TreeGrafter"/>
</dbReference>
<dbReference type="InterPro" id="IPR005119">
    <property type="entry name" value="LysR_subst-bd"/>
</dbReference>
<dbReference type="EMBL" id="JAIVFG010000067">
    <property type="protein sequence ID" value="MDB0573765.1"/>
    <property type="molecule type" value="Genomic_DNA"/>
</dbReference>
<protein>
    <submittedName>
        <fullName evidence="6">LysR family transcriptional regulator</fullName>
    </submittedName>
</protein>
<dbReference type="InterPro" id="IPR050950">
    <property type="entry name" value="HTH-type_LysR_regulators"/>
</dbReference>
<evidence type="ECO:0000256" key="1">
    <source>
        <dbReference type="ARBA" id="ARBA00009437"/>
    </source>
</evidence>
<feature type="domain" description="HTH lysR-type" evidence="5">
    <location>
        <begin position="4"/>
        <end position="61"/>
    </location>
</feature>
<dbReference type="Pfam" id="PF00126">
    <property type="entry name" value="HTH_1"/>
    <property type="match status" value="1"/>
</dbReference>
<accession>A0AAW5ZX89</accession>
<dbReference type="RefSeq" id="WP_042567718.1">
    <property type="nucleotide sequence ID" value="NZ_CDMB01000001.1"/>
</dbReference>
<sequence>MPDITRAKLRVFHAMLEHRSIRKAAEELEISKSLASKYLAELEEMVGGRLFDRSAGGLVPTDAVPLFLEHTRRVEASQEKMFDEMHQLRRLQKGNLVISVSEGLIDTLVDDVLASFMKEYPGIQVVLRMRATAEIIADVLTKEAHFGLAYNPPPTEGIEFCANVGHHIVAAVHPQHPLAQLDRPVTLVEAMEYPIGIMPDSYGLGDLIRMIARADNLNLTPSYIANTLMALRAYARQAHGIAFVTNFSIRKEIEAGQLMGIRLKHPLADNQHSRLIVKEGRPLPRAAQEAVARISAHLDSLQSDNTHDEQTMHQQLRVVS</sequence>
<gene>
    <name evidence="6" type="ORF">LBW59_23755</name>
</gene>
<organism evidence="6 7">
    <name type="scientific">Ralstonia solanacearum</name>
    <name type="common">Pseudomonas solanacearum</name>
    <dbReference type="NCBI Taxonomy" id="305"/>
    <lineage>
        <taxon>Bacteria</taxon>
        <taxon>Pseudomonadati</taxon>
        <taxon>Pseudomonadota</taxon>
        <taxon>Betaproteobacteria</taxon>
        <taxon>Burkholderiales</taxon>
        <taxon>Burkholderiaceae</taxon>
        <taxon>Ralstonia</taxon>
        <taxon>Ralstonia solanacearum species complex</taxon>
    </lineage>
</organism>
<dbReference type="SUPFAM" id="SSF46785">
    <property type="entry name" value="Winged helix' DNA-binding domain"/>
    <property type="match status" value="1"/>
</dbReference>
<evidence type="ECO:0000259" key="5">
    <source>
        <dbReference type="PROSITE" id="PS50931"/>
    </source>
</evidence>
<keyword evidence="4" id="KW-0804">Transcription</keyword>
<comment type="similarity">
    <text evidence="1">Belongs to the LysR transcriptional regulatory family.</text>
</comment>
<dbReference type="SUPFAM" id="SSF53850">
    <property type="entry name" value="Periplasmic binding protein-like II"/>
    <property type="match status" value="1"/>
</dbReference>
<name>A0AAW5ZX89_RALSL</name>
<dbReference type="AlphaFoldDB" id="A0AAW5ZX89"/>
<evidence type="ECO:0000256" key="2">
    <source>
        <dbReference type="ARBA" id="ARBA00023015"/>
    </source>
</evidence>
<evidence type="ECO:0000313" key="6">
    <source>
        <dbReference type="EMBL" id="MDB0573765.1"/>
    </source>
</evidence>